<dbReference type="EMBL" id="JAESHT010000014">
    <property type="protein sequence ID" value="MBL3674883.1"/>
    <property type="molecule type" value="Genomic_DNA"/>
</dbReference>
<comment type="caution">
    <text evidence="1">The sequence shown here is derived from an EMBL/GenBank/DDBJ whole genome shotgun (WGS) entry which is preliminary data.</text>
</comment>
<evidence type="ECO:0000313" key="1">
    <source>
        <dbReference type="EMBL" id="MBL3674883.1"/>
    </source>
</evidence>
<accession>A0ABS1S828</accession>
<reference evidence="1 2" key="1">
    <citation type="submission" date="2021-01" db="EMBL/GenBank/DDBJ databases">
        <title>011410 draft genome.</title>
        <authorList>
            <person name="Lang L."/>
        </authorList>
    </citation>
    <scope>NUCLEOTIDE SEQUENCE [LARGE SCALE GENOMIC DNA]</scope>
    <source>
        <strain evidence="1 2">KCTC 42845</strain>
    </source>
</reference>
<organism evidence="1 2">
    <name type="scientific">Paracoccus aerius</name>
    <dbReference type="NCBI Taxonomy" id="1915382"/>
    <lineage>
        <taxon>Bacteria</taxon>
        <taxon>Pseudomonadati</taxon>
        <taxon>Pseudomonadota</taxon>
        <taxon>Alphaproteobacteria</taxon>
        <taxon>Rhodobacterales</taxon>
        <taxon>Paracoccaceae</taxon>
        <taxon>Paracoccus</taxon>
    </lineage>
</organism>
<evidence type="ECO:0000313" key="2">
    <source>
        <dbReference type="Proteomes" id="UP000644749"/>
    </source>
</evidence>
<name>A0ABS1S828_9RHOB</name>
<sequence>MNPRERIHQDISDLVGVVAEITVDAGLHITPLTSCHALDFGGAELFNALRDICGMFTPAECWNYFQAAGYVAG</sequence>
<proteinExistence type="predicted"/>
<protein>
    <submittedName>
        <fullName evidence="1">Uncharacterized protein</fullName>
    </submittedName>
</protein>
<gene>
    <name evidence="1" type="ORF">JL111_15485</name>
</gene>
<dbReference type="Proteomes" id="UP000644749">
    <property type="component" value="Unassembled WGS sequence"/>
</dbReference>
<dbReference type="RefSeq" id="WP_202380198.1">
    <property type="nucleotide sequence ID" value="NZ_JAESHT010000014.1"/>
</dbReference>
<keyword evidence="2" id="KW-1185">Reference proteome</keyword>